<reference evidence="1" key="1">
    <citation type="submission" date="2024-05" db="EMBL/GenBank/DDBJ databases">
        <authorList>
            <person name="Yang L."/>
            <person name="Pan L."/>
        </authorList>
    </citation>
    <scope>NUCLEOTIDE SEQUENCE</scope>
    <source>
        <strain evidence="1">FCG-7</strain>
    </source>
</reference>
<organism evidence="1">
    <name type="scientific">Chitinibacter mangrovi</name>
    <dbReference type="NCBI Taxonomy" id="3153927"/>
    <lineage>
        <taxon>Bacteria</taxon>
        <taxon>Pseudomonadati</taxon>
        <taxon>Pseudomonadota</taxon>
        <taxon>Betaproteobacteria</taxon>
        <taxon>Neisseriales</taxon>
        <taxon>Chitinibacteraceae</taxon>
        <taxon>Chitinibacter</taxon>
    </lineage>
</organism>
<dbReference type="AlphaFoldDB" id="A0AAU7FF64"/>
<dbReference type="RefSeq" id="WP_348946423.1">
    <property type="nucleotide sequence ID" value="NZ_CP157355.1"/>
</dbReference>
<accession>A0AAU7FF64</accession>
<evidence type="ECO:0000313" key="1">
    <source>
        <dbReference type="EMBL" id="XBM02148.1"/>
    </source>
</evidence>
<proteinExistence type="predicted"/>
<dbReference type="EMBL" id="CP157355">
    <property type="protein sequence ID" value="XBM02148.1"/>
    <property type="molecule type" value="Genomic_DNA"/>
</dbReference>
<dbReference type="KEGG" id="cmav:ABHF33_07750"/>
<gene>
    <name evidence="1" type="ORF">ABHF33_07750</name>
</gene>
<evidence type="ECO:0008006" key="2">
    <source>
        <dbReference type="Google" id="ProtNLM"/>
    </source>
</evidence>
<protein>
    <recommendedName>
        <fullName evidence="2">MarR family transcriptional regulator</fullName>
    </recommendedName>
</protein>
<sequence length="105" mass="11587">MPVFKIQPDFDAAALGLNEAESAVYQLLCSRRQCTSAELIKHGRVHHPQDIVEAINERLIAAGSIWLILCSSTRTPMAGPTQSMRTPLAYYRLRCTSHFASSAKA</sequence>
<name>A0AAU7FF64_9NEIS</name>